<feature type="domain" description="Organic solvent tolerance-like N-terminal" evidence="6">
    <location>
        <begin position="138"/>
        <end position="267"/>
    </location>
</feature>
<evidence type="ECO:0000256" key="4">
    <source>
        <dbReference type="HAMAP-Rule" id="MF_01411"/>
    </source>
</evidence>
<gene>
    <name evidence="4" type="primary">lptD</name>
    <name evidence="8" type="ORF">GP2143_13571</name>
</gene>
<organism evidence="8 9">
    <name type="scientific">marine gamma proteobacterium HTCC2143</name>
    <dbReference type="NCBI Taxonomy" id="247633"/>
    <lineage>
        <taxon>Bacteria</taxon>
        <taxon>Pseudomonadati</taxon>
        <taxon>Pseudomonadota</taxon>
        <taxon>Gammaproteobacteria</taxon>
        <taxon>Cellvibrionales</taxon>
        <taxon>Spongiibacteraceae</taxon>
        <taxon>BD1-7 clade</taxon>
    </lineage>
</organism>
<dbReference type="InterPro" id="IPR007543">
    <property type="entry name" value="LptD_C"/>
</dbReference>
<feature type="signal peptide" evidence="4">
    <location>
        <begin position="1"/>
        <end position="29"/>
    </location>
</feature>
<evidence type="ECO:0000313" key="8">
    <source>
        <dbReference type="EMBL" id="EAW32288.1"/>
    </source>
</evidence>
<dbReference type="InterPro" id="IPR050218">
    <property type="entry name" value="LptD"/>
</dbReference>
<dbReference type="EMBL" id="AAVT01000001">
    <property type="protein sequence ID" value="EAW32288.1"/>
    <property type="molecule type" value="Genomic_DNA"/>
</dbReference>
<protein>
    <recommendedName>
        <fullName evidence="4">LPS-assembly protein LptD</fullName>
    </recommendedName>
</protein>
<dbReference type="PANTHER" id="PTHR30189">
    <property type="entry name" value="LPS-ASSEMBLY PROTEIN"/>
    <property type="match status" value="1"/>
</dbReference>
<feature type="compositionally biased region" description="Basic and acidic residues" evidence="5">
    <location>
        <begin position="71"/>
        <end position="86"/>
    </location>
</feature>
<keyword evidence="9" id="KW-1185">Reference proteome</keyword>
<dbReference type="Pfam" id="PF03968">
    <property type="entry name" value="LptD_N"/>
    <property type="match status" value="1"/>
</dbReference>
<sequence precursor="true">MAETKHHTKKFARRLLSVALVISPAPAIAAGSVYPHQQWACTTADQGQWSCQQQNITSGQPQLPLPLGLQRPRDRQSTPTDAKKNTPSETQNPWDWVSKAQLADPSRCQTGCDGAYQAPNADWPDADKDPDQASLRATANNSEIEGDVVSLTGNVAVSQGSRQLLADKARLDRSTNELLIEGDVAIREPGLLIRADEAQIDMNTSLGVFTNARFLQHDRGIRGNASKIRRDSELTIDLENGSYTQCTPDDESWYIKADEIHIDNEEGWGSAKGARLHVSTVPIFYTPYITFPIDDRRKTGFLFPTLSSSKENGFELTTPYYLNLAPNYDATIAPRYIENRGMMLEAELRQKSRFGEWAIGGAQLKDDLFTETPSPESEEDTPSQENRWLGNIQQAGNILGLSTRIDYSKVSDNDFFKDLSTNSLELKRNRHLNQQATLGYRDDNWQVELTAQDHQTIDDLLNSQYQLMPQLSIERNNSGVNFETEWLLNAEFTSFQHDQSIDDGGSFVTGDRNFVEAGLSYPMRWAAGFIVPSAKIRSLSYDLDELSAGDDTSPSASTPLVTLDMGLIFERTGTFSGSSFTQTLEPRLFYFYSDYDDQIGNPNFDTKELDFSYSQLFRDSRFSGNDRLDDANQTSVGITSRFINNDDGREIITLSIGQIFYLEDRRVQLGSSAFEDTVSNSNIATEIQIQPSDNTWLTTSLLWNSRTDTIDEGGFGVHYQTNNSSLYNLGYRFRRDSVRTLGNTRRDLSQADASIVLPITDRWSVFGRYRYDIEEQYALDEMVGVQYDDCCWMVRLLYQQSVDDQYANELNDQIIVERDYAFVLEFQLKGLGSLGNKAESFLRESILGYEDFE</sequence>
<feature type="compositionally biased region" description="Low complexity" evidence="5">
    <location>
        <begin position="59"/>
        <end position="70"/>
    </location>
</feature>
<name>A0Y834_9GAMM</name>
<dbReference type="InterPro" id="IPR020889">
    <property type="entry name" value="LipoPS_assembly_LptD"/>
</dbReference>
<dbReference type="Proteomes" id="UP000004931">
    <property type="component" value="Unassembled WGS sequence"/>
</dbReference>
<feature type="region of interest" description="Disordered" evidence="5">
    <location>
        <begin position="108"/>
        <end position="133"/>
    </location>
</feature>
<dbReference type="eggNOG" id="COG1452">
    <property type="taxonomic scope" value="Bacteria"/>
</dbReference>
<dbReference type="HAMAP" id="MF_01411">
    <property type="entry name" value="LPS_assembly_LptD"/>
    <property type="match status" value="1"/>
</dbReference>
<comment type="similarity">
    <text evidence="4">Belongs to the LptD family.</text>
</comment>
<dbReference type="GO" id="GO:1990351">
    <property type="term" value="C:transporter complex"/>
    <property type="evidence" value="ECO:0007669"/>
    <property type="project" value="TreeGrafter"/>
</dbReference>
<reference evidence="8 9" key="1">
    <citation type="journal article" date="2010" name="J. Bacteriol.">
        <title>Genome sequence of the oligotrophic marine Gammaproteobacterium HTCC2143, isolated from the Oregon Coast.</title>
        <authorList>
            <person name="Oh H.M."/>
            <person name="Kang I."/>
            <person name="Ferriera S."/>
            <person name="Giovannoni S.J."/>
            <person name="Cho J.C."/>
        </authorList>
    </citation>
    <scope>NUCLEOTIDE SEQUENCE [LARGE SCALE GENOMIC DNA]</scope>
    <source>
        <strain evidence="8 9">HTCC2143</strain>
    </source>
</reference>
<evidence type="ECO:0000259" key="6">
    <source>
        <dbReference type="Pfam" id="PF03968"/>
    </source>
</evidence>
<dbReference type="AlphaFoldDB" id="A0Y834"/>
<keyword evidence="1 4" id="KW-0732">Signal</keyword>
<feature type="domain" description="LptD C-terminal" evidence="7">
    <location>
        <begin position="386"/>
        <end position="763"/>
    </location>
</feature>
<accession>A0Y834</accession>
<proteinExistence type="inferred from homology"/>
<comment type="subunit">
    <text evidence="4">Component of the lipopolysaccharide transport and assembly complex. Interacts with LptE and LptA.</text>
</comment>
<dbReference type="InterPro" id="IPR005653">
    <property type="entry name" value="OstA-like_N"/>
</dbReference>
<dbReference type="GO" id="GO:0009279">
    <property type="term" value="C:cell outer membrane"/>
    <property type="evidence" value="ECO:0007669"/>
    <property type="project" value="UniProtKB-SubCell"/>
</dbReference>
<comment type="caution">
    <text evidence="4">Lacks conserved residue(s) required for the propagation of feature annotation.</text>
</comment>
<dbReference type="GO" id="GO:0015920">
    <property type="term" value="P:lipopolysaccharide transport"/>
    <property type="evidence" value="ECO:0007669"/>
    <property type="project" value="InterPro"/>
</dbReference>
<evidence type="ECO:0000256" key="1">
    <source>
        <dbReference type="ARBA" id="ARBA00022729"/>
    </source>
</evidence>
<keyword evidence="2 4" id="KW-0472">Membrane</keyword>
<comment type="caution">
    <text evidence="8">The sequence shown here is derived from an EMBL/GenBank/DDBJ whole genome shotgun (WGS) entry which is preliminary data.</text>
</comment>
<dbReference type="STRING" id="247633.GP2143_13571"/>
<dbReference type="GO" id="GO:0043165">
    <property type="term" value="P:Gram-negative-bacterium-type cell outer membrane assembly"/>
    <property type="evidence" value="ECO:0007669"/>
    <property type="project" value="UniProtKB-UniRule"/>
</dbReference>
<feature type="region of interest" description="Disordered" evidence="5">
    <location>
        <begin position="55"/>
        <end position="94"/>
    </location>
</feature>
<feature type="chain" id="PRO_5009006498" description="LPS-assembly protein LptD" evidence="4">
    <location>
        <begin position="30"/>
        <end position="853"/>
    </location>
</feature>
<evidence type="ECO:0000256" key="2">
    <source>
        <dbReference type="ARBA" id="ARBA00023136"/>
    </source>
</evidence>
<evidence type="ECO:0000313" key="9">
    <source>
        <dbReference type="Proteomes" id="UP000004931"/>
    </source>
</evidence>
<dbReference type="PANTHER" id="PTHR30189:SF1">
    <property type="entry name" value="LPS-ASSEMBLY PROTEIN LPTD"/>
    <property type="match status" value="1"/>
</dbReference>
<evidence type="ECO:0000256" key="5">
    <source>
        <dbReference type="SAM" id="MobiDB-lite"/>
    </source>
</evidence>
<comment type="subcellular location">
    <subcellularLocation>
        <location evidence="4">Cell outer membrane</location>
    </subcellularLocation>
</comment>
<dbReference type="Pfam" id="PF04453">
    <property type="entry name" value="LptD"/>
    <property type="match status" value="1"/>
</dbReference>
<evidence type="ECO:0000259" key="7">
    <source>
        <dbReference type="Pfam" id="PF04453"/>
    </source>
</evidence>
<evidence type="ECO:0000256" key="3">
    <source>
        <dbReference type="ARBA" id="ARBA00023237"/>
    </source>
</evidence>
<comment type="function">
    <text evidence="4">Together with LptE, is involved in the assembly of lipopolysaccharide (LPS) at the surface of the outer membrane.</text>
</comment>
<keyword evidence="3 4" id="KW-0998">Cell outer membrane</keyword>